<keyword evidence="2" id="KW-1185">Reference proteome</keyword>
<comment type="caution">
    <text evidence="1">The sequence shown here is derived from an EMBL/GenBank/DDBJ whole genome shotgun (WGS) entry which is preliminary data.</text>
</comment>
<organism evidence="1 2">
    <name type="scientific">Populus alba</name>
    <name type="common">White poplar</name>
    <dbReference type="NCBI Taxonomy" id="43335"/>
    <lineage>
        <taxon>Eukaryota</taxon>
        <taxon>Viridiplantae</taxon>
        <taxon>Streptophyta</taxon>
        <taxon>Embryophyta</taxon>
        <taxon>Tracheophyta</taxon>
        <taxon>Spermatophyta</taxon>
        <taxon>Magnoliopsida</taxon>
        <taxon>eudicotyledons</taxon>
        <taxon>Gunneridae</taxon>
        <taxon>Pentapetalae</taxon>
        <taxon>rosids</taxon>
        <taxon>fabids</taxon>
        <taxon>Malpighiales</taxon>
        <taxon>Salicaceae</taxon>
        <taxon>Saliceae</taxon>
        <taxon>Populus</taxon>
    </lineage>
</organism>
<sequence length="69" mass="7299">MADALKANRPVSHKRPGLGGSHNARPQMMQGNITTVVFMTSPPLVPHVLKRPSSALLIGITRVGSSNQA</sequence>
<dbReference type="Proteomes" id="UP000309997">
    <property type="component" value="Unassembled WGS sequence"/>
</dbReference>
<reference evidence="1 2" key="1">
    <citation type="journal article" date="2024" name="Plant Biotechnol. J.">
        <title>Genome and CRISPR/Cas9 system of a widespread forest tree (Populus alba) in the world.</title>
        <authorList>
            <person name="Liu Y.J."/>
            <person name="Jiang P.F."/>
            <person name="Han X.M."/>
            <person name="Li X.Y."/>
            <person name="Wang H.M."/>
            <person name="Wang Y.J."/>
            <person name="Wang X.X."/>
            <person name="Zeng Q.Y."/>
        </authorList>
    </citation>
    <scope>NUCLEOTIDE SEQUENCE [LARGE SCALE GENOMIC DNA]</scope>
    <source>
        <strain evidence="2">cv. PAL-ZL1</strain>
    </source>
</reference>
<dbReference type="EMBL" id="RCHU02000008">
    <property type="protein sequence ID" value="KAL3581485.1"/>
    <property type="molecule type" value="Genomic_DNA"/>
</dbReference>
<evidence type="ECO:0000313" key="2">
    <source>
        <dbReference type="Proteomes" id="UP000309997"/>
    </source>
</evidence>
<proteinExistence type="predicted"/>
<gene>
    <name evidence="1" type="ORF">D5086_015817</name>
</gene>
<evidence type="ECO:0000313" key="1">
    <source>
        <dbReference type="EMBL" id="KAL3581485.1"/>
    </source>
</evidence>
<accession>A0ACC4BSV2</accession>
<name>A0ACC4BSV2_POPAL</name>
<protein>
    <submittedName>
        <fullName evidence="1">Uncharacterized protein</fullName>
    </submittedName>
</protein>